<evidence type="ECO:0000313" key="2">
    <source>
        <dbReference type="EMBL" id="KAG9452964.1"/>
    </source>
</evidence>
<feature type="region of interest" description="Disordered" evidence="1">
    <location>
        <begin position="85"/>
        <end position="117"/>
    </location>
</feature>
<comment type="caution">
    <text evidence="2">The sequence shown here is derived from an EMBL/GenBank/DDBJ whole genome shotgun (WGS) entry which is preliminary data.</text>
</comment>
<evidence type="ECO:0000256" key="1">
    <source>
        <dbReference type="SAM" id="MobiDB-lite"/>
    </source>
</evidence>
<sequence>MSDQLSSGLAAGEKAVSGRRTESCGEGDLGVRTPEKDGSETTTHQTIPRSARLGSAWDSGLRTSGGAPGCGGCCVVTITCGHEVKGRPADGEGHSGRVTQGNSGEDSGEGAPNSCRPRRSSRFHWELVNWCICDLRLAACDLRD</sequence>
<keyword evidence="3" id="KW-1185">Reference proteome</keyword>
<organism evidence="2 3">
    <name type="scientific">Aristolochia fimbriata</name>
    <name type="common">White veined hardy Dutchman's pipe vine</name>
    <dbReference type="NCBI Taxonomy" id="158543"/>
    <lineage>
        <taxon>Eukaryota</taxon>
        <taxon>Viridiplantae</taxon>
        <taxon>Streptophyta</taxon>
        <taxon>Embryophyta</taxon>
        <taxon>Tracheophyta</taxon>
        <taxon>Spermatophyta</taxon>
        <taxon>Magnoliopsida</taxon>
        <taxon>Magnoliidae</taxon>
        <taxon>Piperales</taxon>
        <taxon>Aristolochiaceae</taxon>
        <taxon>Aristolochia</taxon>
    </lineage>
</organism>
<dbReference type="AlphaFoldDB" id="A0AAV7EX39"/>
<proteinExistence type="predicted"/>
<protein>
    <submittedName>
        <fullName evidence="2">Uncharacterized protein</fullName>
    </submittedName>
</protein>
<dbReference type="Proteomes" id="UP000825729">
    <property type="component" value="Unassembled WGS sequence"/>
</dbReference>
<accession>A0AAV7EX39</accession>
<dbReference type="EMBL" id="JAINDJ010000003">
    <property type="protein sequence ID" value="KAG9452964.1"/>
    <property type="molecule type" value="Genomic_DNA"/>
</dbReference>
<feature type="compositionally biased region" description="Basic and acidic residues" evidence="1">
    <location>
        <begin position="85"/>
        <end position="95"/>
    </location>
</feature>
<reference evidence="2 3" key="1">
    <citation type="submission" date="2021-07" db="EMBL/GenBank/DDBJ databases">
        <title>The Aristolochia fimbriata genome: insights into angiosperm evolution, floral development and chemical biosynthesis.</title>
        <authorList>
            <person name="Jiao Y."/>
        </authorList>
    </citation>
    <scope>NUCLEOTIDE SEQUENCE [LARGE SCALE GENOMIC DNA]</scope>
    <source>
        <strain evidence="2">IBCAS-2021</strain>
        <tissue evidence="2">Leaf</tissue>
    </source>
</reference>
<name>A0AAV7EX39_ARIFI</name>
<evidence type="ECO:0000313" key="3">
    <source>
        <dbReference type="Proteomes" id="UP000825729"/>
    </source>
</evidence>
<feature type="region of interest" description="Disordered" evidence="1">
    <location>
        <begin position="1"/>
        <end position="70"/>
    </location>
</feature>
<gene>
    <name evidence="2" type="ORF">H6P81_005868</name>
</gene>